<gene>
    <name evidence="9" type="ORF">CLV43_12015</name>
</gene>
<keyword evidence="10" id="KW-1185">Reference proteome</keyword>
<dbReference type="GO" id="GO:0005886">
    <property type="term" value="C:plasma membrane"/>
    <property type="evidence" value="ECO:0007669"/>
    <property type="project" value="UniProtKB-SubCell"/>
</dbReference>
<comment type="subcellular location">
    <subcellularLocation>
        <location evidence="1 7">Cell membrane</location>
        <topology evidence="1 7">Multi-pass membrane protein</topology>
    </subcellularLocation>
</comment>
<comment type="similarity">
    <text evidence="7">Belongs to the drug/metabolite transporter (DMT) superfamily. Small multidrug resistance (SMR) (TC 2.A.7.1) family.</text>
</comment>
<dbReference type="Proteomes" id="UP000239494">
    <property type="component" value="Unassembled WGS sequence"/>
</dbReference>
<name>A0A2T0SGR2_9PSEU</name>
<dbReference type="PANTHER" id="PTHR30561:SF1">
    <property type="entry name" value="MULTIDRUG TRANSPORTER EMRE"/>
    <property type="match status" value="1"/>
</dbReference>
<keyword evidence="4 7" id="KW-0812">Transmembrane</keyword>
<dbReference type="InterPro" id="IPR045324">
    <property type="entry name" value="Small_multidrug_res"/>
</dbReference>
<dbReference type="InterPro" id="IPR037185">
    <property type="entry name" value="EmrE-like"/>
</dbReference>
<keyword evidence="5 8" id="KW-1133">Transmembrane helix</keyword>
<feature type="transmembrane region" description="Helical" evidence="8">
    <location>
        <begin position="58"/>
        <end position="80"/>
    </location>
</feature>
<dbReference type="OrthoDB" id="3175079at2"/>
<proteinExistence type="inferred from homology"/>
<feature type="transmembrane region" description="Helical" evidence="8">
    <location>
        <begin position="86"/>
        <end position="105"/>
    </location>
</feature>
<organism evidence="9 10">
    <name type="scientific">Umezawaea tangerina</name>
    <dbReference type="NCBI Taxonomy" id="84725"/>
    <lineage>
        <taxon>Bacteria</taxon>
        <taxon>Bacillati</taxon>
        <taxon>Actinomycetota</taxon>
        <taxon>Actinomycetes</taxon>
        <taxon>Pseudonocardiales</taxon>
        <taxon>Pseudonocardiaceae</taxon>
        <taxon>Umezawaea</taxon>
    </lineage>
</organism>
<dbReference type="SUPFAM" id="SSF103481">
    <property type="entry name" value="Multidrug resistance efflux transporter EmrE"/>
    <property type="match status" value="1"/>
</dbReference>
<reference evidence="9 10" key="1">
    <citation type="submission" date="2018-03" db="EMBL/GenBank/DDBJ databases">
        <title>Genomic Encyclopedia of Archaeal and Bacterial Type Strains, Phase II (KMG-II): from individual species to whole genera.</title>
        <authorList>
            <person name="Goeker M."/>
        </authorList>
    </citation>
    <scope>NUCLEOTIDE SEQUENCE [LARGE SCALE GENOMIC DNA]</scope>
    <source>
        <strain evidence="9 10">DSM 44720</strain>
    </source>
</reference>
<dbReference type="AlphaFoldDB" id="A0A2T0SGR2"/>
<dbReference type="EMBL" id="PVTF01000020">
    <property type="protein sequence ID" value="PRY32596.1"/>
    <property type="molecule type" value="Genomic_DNA"/>
</dbReference>
<evidence type="ECO:0000313" key="9">
    <source>
        <dbReference type="EMBL" id="PRY32596.1"/>
    </source>
</evidence>
<keyword evidence="6 8" id="KW-0472">Membrane</keyword>
<evidence type="ECO:0000313" key="10">
    <source>
        <dbReference type="Proteomes" id="UP000239494"/>
    </source>
</evidence>
<evidence type="ECO:0000256" key="4">
    <source>
        <dbReference type="ARBA" id="ARBA00022692"/>
    </source>
</evidence>
<evidence type="ECO:0000256" key="7">
    <source>
        <dbReference type="RuleBase" id="RU003942"/>
    </source>
</evidence>
<dbReference type="Pfam" id="PF00893">
    <property type="entry name" value="Multi_Drug_Res"/>
    <property type="match status" value="1"/>
</dbReference>
<sequence length="108" mass="11057">MLTYLIFAIAVLGEIAATVSLKLSAGFTRPIPTVVVVVGYLVAFTALARVLDRGMPIGVAYAVWSAFGIAAMAGIGAVFFGERLTPTMVVGLALVVCGVITIELGSAP</sequence>
<evidence type="ECO:0000256" key="6">
    <source>
        <dbReference type="ARBA" id="ARBA00023136"/>
    </source>
</evidence>
<evidence type="ECO:0000256" key="1">
    <source>
        <dbReference type="ARBA" id="ARBA00004651"/>
    </source>
</evidence>
<comment type="caution">
    <text evidence="9">The sequence shown here is derived from an EMBL/GenBank/DDBJ whole genome shotgun (WGS) entry which is preliminary data.</text>
</comment>
<feature type="transmembrane region" description="Helical" evidence="8">
    <location>
        <begin position="33"/>
        <end position="51"/>
    </location>
</feature>
<keyword evidence="3" id="KW-1003">Cell membrane</keyword>
<keyword evidence="2" id="KW-0813">Transport</keyword>
<accession>A0A2T0SGR2</accession>
<dbReference type="PANTHER" id="PTHR30561">
    <property type="entry name" value="SMR FAMILY PROTON-DEPENDENT DRUG EFFLUX TRANSPORTER SUGE"/>
    <property type="match status" value="1"/>
</dbReference>
<evidence type="ECO:0000256" key="8">
    <source>
        <dbReference type="SAM" id="Phobius"/>
    </source>
</evidence>
<dbReference type="InterPro" id="IPR000390">
    <property type="entry name" value="Small_drug/metabolite_transptr"/>
</dbReference>
<protein>
    <submittedName>
        <fullName evidence="9">Small multidrug resistance pump</fullName>
    </submittedName>
</protein>
<evidence type="ECO:0000256" key="5">
    <source>
        <dbReference type="ARBA" id="ARBA00022989"/>
    </source>
</evidence>
<dbReference type="RefSeq" id="WP_106196013.1">
    <property type="nucleotide sequence ID" value="NZ_PVTF01000020.1"/>
</dbReference>
<dbReference type="FunFam" id="1.10.3730.20:FF:000001">
    <property type="entry name" value="Quaternary ammonium compound resistance transporter SugE"/>
    <property type="match status" value="1"/>
</dbReference>
<evidence type="ECO:0000256" key="2">
    <source>
        <dbReference type="ARBA" id="ARBA00022448"/>
    </source>
</evidence>
<dbReference type="Gene3D" id="1.10.3730.20">
    <property type="match status" value="1"/>
</dbReference>
<evidence type="ECO:0000256" key="3">
    <source>
        <dbReference type="ARBA" id="ARBA00022475"/>
    </source>
</evidence>
<dbReference type="GO" id="GO:0022857">
    <property type="term" value="F:transmembrane transporter activity"/>
    <property type="evidence" value="ECO:0007669"/>
    <property type="project" value="InterPro"/>
</dbReference>